<gene>
    <name evidence="7" type="ORF">PPNSA23_04080</name>
</gene>
<evidence type="ECO:0000256" key="4">
    <source>
        <dbReference type="ARBA" id="ARBA00022801"/>
    </source>
</evidence>
<evidence type="ECO:0000256" key="2">
    <source>
        <dbReference type="ARBA" id="ARBA00022438"/>
    </source>
</evidence>
<dbReference type="CDD" id="cd00433">
    <property type="entry name" value="Peptidase_M17"/>
    <property type="match status" value="1"/>
</dbReference>
<accession>A0ABQ0GUW4</accession>
<dbReference type="InterPro" id="IPR011356">
    <property type="entry name" value="Leucine_aapep/pepB"/>
</dbReference>
<dbReference type="PROSITE" id="PS00631">
    <property type="entry name" value="CYTOSOL_AP"/>
    <property type="match status" value="1"/>
</dbReference>
<keyword evidence="8" id="KW-1185">Reference proteome</keyword>
<dbReference type="RefSeq" id="WP_407863469.1">
    <property type="nucleotide sequence ID" value="NZ_BAAFZP010000001.1"/>
</dbReference>
<keyword evidence="4" id="KW-0378">Hydrolase</keyword>
<comment type="similarity">
    <text evidence="1">Belongs to the peptidase M17 family.</text>
</comment>
<organism evidence="7 8">
    <name type="scientific">Phyllobacterium phragmitis</name>
    <dbReference type="NCBI Taxonomy" id="2670329"/>
    <lineage>
        <taxon>Bacteria</taxon>
        <taxon>Pseudomonadati</taxon>
        <taxon>Pseudomonadota</taxon>
        <taxon>Alphaproteobacteria</taxon>
        <taxon>Hyphomicrobiales</taxon>
        <taxon>Phyllobacteriaceae</taxon>
        <taxon>Phyllobacterium</taxon>
    </lineage>
</organism>
<comment type="caution">
    <text evidence="7">The sequence shown here is derived from an EMBL/GenBank/DDBJ whole genome shotgun (WGS) entry which is preliminary data.</text>
</comment>
<protein>
    <submittedName>
        <fullName evidence="7">M17 family metallopeptidase</fullName>
    </submittedName>
</protein>
<name>A0ABQ0GUW4_9HYPH</name>
<dbReference type="Gene3D" id="3.40.220.10">
    <property type="entry name" value="Leucine Aminopeptidase, subunit E, domain 1"/>
    <property type="match status" value="1"/>
</dbReference>
<evidence type="ECO:0000256" key="5">
    <source>
        <dbReference type="ARBA" id="ARBA00023211"/>
    </source>
</evidence>
<dbReference type="InterPro" id="IPR043472">
    <property type="entry name" value="Macro_dom-like"/>
</dbReference>
<keyword evidence="3" id="KW-0645">Protease</keyword>
<feature type="domain" description="Cytosol aminopeptidase" evidence="6">
    <location>
        <begin position="307"/>
        <end position="314"/>
    </location>
</feature>
<dbReference type="InterPro" id="IPR000819">
    <property type="entry name" value="Peptidase_M17_C"/>
</dbReference>
<evidence type="ECO:0000313" key="7">
    <source>
        <dbReference type="EMBL" id="GAB1580465.1"/>
    </source>
</evidence>
<dbReference type="EMBL" id="BAAFZP010000001">
    <property type="protein sequence ID" value="GAB1580465.1"/>
    <property type="molecule type" value="Genomic_DNA"/>
</dbReference>
<dbReference type="PRINTS" id="PR00481">
    <property type="entry name" value="LAMNOPPTDASE"/>
</dbReference>
<dbReference type="Pfam" id="PF00883">
    <property type="entry name" value="Peptidase_M17"/>
    <property type="match status" value="1"/>
</dbReference>
<reference evidence="7 8" key="1">
    <citation type="submission" date="2024-10" db="EMBL/GenBank/DDBJ databases">
        <title>Isolation, draft genome sequencing and identification of Phyllobacterium sp. NSA23, isolated from leaf soil.</title>
        <authorList>
            <person name="Akita H."/>
        </authorList>
    </citation>
    <scope>NUCLEOTIDE SEQUENCE [LARGE SCALE GENOMIC DNA]</scope>
    <source>
        <strain evidence="7 8">NSA23</strain>
    </source>
</reference>
<dbReference type="Proteomes" id="UP001628091">
    <property type="component" value="Unassembled WGS sequence"/>
</dbReference>
<sequence>MPVDIIARKTSESRPVWLVTSEGFDKLPLPDGTAAWARANGFTGQAGRVLLMPNREGGIAGALLGVEKADKDGQSRLLAGKLARDLPEGTWHIEGDVADADLLALAFLMGGYSFDRYRSKAENARKVLVLPEGAEEAEIRRIFAGVALARDLINTPANDMGPEALEEAARKLATAHGAEIAVTAGQELLDRNFPMIHAVGRAGAQAPRLIDITWGSDDHPKVTLVGKGVCFDTGGLDIKPASGMLLMKKDMGGAANVLGLAHMIMDARLPVRLRVLIPAVENAISGNAFRPGDILKSRKGVTVEIGNTDAEGRLVLADALALADEEAPEFLIDMATLTGAARVALGPDLPPFYTDDDGVAGALAEAARTAADPVWRMPLWEPYEKKLSSRVADINNVTSDGFAGSVTAALFLKRFVEKARIWSHFDIFGWTPVEKPAAPVGGEAQAIRALYHLMKQRFPAA</sequence>
<dbReference type="PANTHER" id="PTHR11963:SF20">
    <property type="entry name" value="PEPTIDASE B"/>
    <property type="match status" value="1"/>
</dbReference>
<evidence type="ECO:0000256" key="1">
    <source>
        <dbReference type="ARBA" id="ARBA00009528"/>
    </source>
</evidence>
<keyword evidence="5" id="KW-0464">Manganese</keyword>
<proteinExistence type="inferred from homology"/>
<evidence type="ECO:0000259" key="6">
    <source>
        <dbReference type="PROSITE" id="PS00631"/>
    </source>
</evidence>
<dbReference type="InterPro" id="IPR048816">
    <property type="entry name" value="Peptidase_M17_N_1"/>
</dbReference>
<keyword evidence="2" id="KW-0031">Aminopeptidase</keyword>
<dbReference type="Pfam" id="PF21337">
    <property type="entry name" value="Peptidase_M17_N_1"/>
    <property type="match status" value="1"/>
</dbReference>
<dbReference type="PANTHER" id="PTHR11963">
    <property type="entry name" value="LEUCINE AMINOPEPTIDASE-RELATED"/>
    <property type="match status" value="1"/>
</dbReference>
<dbReference type="Gene3D" id="3.40.630.10">
    <property type="entry name" value="Zn peptidases"/>
    <property type="match status" value="1"/>
</dbReference>
<evidence type="ECO:0000256" key="3">
    <source>
        <dbReference type="ARBA" id="ARBA00022670"/>
    </source>
</evidence>
<evidence type="ECO:0000313" key="8">
    <source>
        <dbReference type="Proteomes" id="UP001628091"/>
    </source>
</evidence>
<dbReference type="SUPFAM" id="SSF53187">
    <property type="entry name" value="Zn-dependent exopeptidases"/>
    <property type="match status" value="1"/>
</dbReference>